<evidence type="ECO:0000259" key="1">
    <source>
        <dbReference type="SMART" id="SM00421"/>
    </source>
</evidence>
<dbReference type="InterPro" id="IPR000792">
    <property type="entry name" value="Tscrpt_reg_LuxR_C"/>
</dbReference>
<dbReference type="InterPro" id="IPR016032">
    <property type="entry name" value="Sig_transdc_resp-reg_C-effctor"/>
</dbReference>
<comment type="caution">
    <text evidence="2">The sequence shown here is derived from an EMBL/GenBank/DDBJ whole genome shotgun (WGS) entry which is preliminary data.</text>
</comment>
<dbReference type="InterPro" id="IPR036388">
    <property type="entry name" value="WH-like_DNA-bd_sf"/>
</dbReference>
<keyword evidence="3" id="KW-1185">Reference proteome</keyword>
<evidence type="ECO:0000313" key="2">
    <source>
        <dbReference type="EMBL" id="MFD1767034.1"/>
    </source>
</evidence>
<dbReference type="Gene3D" id="1.10.10.10">
    <property type="entry name" value="Winged helix-like DNA-binding domain superfamily/Winged helix DNA-binding domain"/>
    <property type="match status" value="1"/>
</dbReference>
<reference evidence="3" key="1">
    <citation type="journal article" date="2019" name="Int. J. Syst. Evol. Microbiol.">
        <title>The Global Catalogue of Microorganisms (GCM) 10K type strain sequencing project: providing services to taxonomists for standard genome sequencing and annotation.</title>
        <authorList>
            <consortium name="The Broad Institute Genomics Platform"/>
            <consortium name="The Broad Institute Genome Sequencing Center for Infectious Disease"/>
            <person name="Wu L."/>
            <person name="Ma J."/>
        </authorList>
    </citation>
    <scope>NUCLEOTIDE SEQUENCE [LARGE SCALE GENOMIC DNA]</scope>
    <source>
        <strain evidence="3">CGMCC 1.12449</strain>
    </source>
</reference>
<dbReference type="Proteomes" id="UP001597215">
    <property type="component" value="Unassembled WGS sequence"/>
</dbReference>
<dbReference type="EMBL" id="JBHUEL010000008">
    <property type="protein sequence ID" value="MFD1767034.1"/>
    <property type="molecule type" value="Genomic_DNA"/>
</dbReference>
<evidence type="ECO:0000313" key="3">
    <source>
        <dbReference type="Proteomes" id="UP001597215"/>
    </source>
</evidence>
<organism evidence="2 3">
    <name type="scientific">Sphingorhabdus buctiana</name>
    <dbReference type="NCBI Taxonomy" id="1508805"/>
    <lineage>
        <taxon>Bacteria</taxon>
        <taxon>Pseudomonadati</taxon>
        <taxon>Pseudomonadota</taxon>
        <taxon>Alphaproteobacteria</taxon>
        <taxon>Sphingomonadales</taxon>
        <taxon>Sphingomonadaceae</taxon>
        <taxon>Sphingorhabdus</taxon>
    </lineage>
</organism>
<sequence length="386" mass="42476">MVMGEQKLLAAFDAVVSDVYEAALVPSHWDVALTSLISHFSPPRWDVAMLVWERLHPATGRFIGAAGVNEFARAGYIAMFAGRQPWSVNGHALPVGKVVHSDEIVPRELFKQHDFYTNFLANWEDEVAIIASLDRHGQDHLGLCMPAPDVGDTSILRHAVTRLVPHIQRASRISRRIGEADLRAANAEAGLDASPSIILTLGPDMELLHANPRAQKWLERTQGVRQIQHRLHFADRQVRSRLEKLAKGHGAKRTETVAITDESRTTFLVAMRVEPNVANDLAGANGGAALLLVGGGRRDVSVEIVERLRDWFDLTPSEAKIAAYIADGRTLEEYANDRGVSINAARFLIKGVFAKTGVGRQAELAALLHEAPLEWQSPIDNFVTTV</sequence>
<accession>A0ABW4MFD3</accession>
<feature type="domain" description="HTH luxR-type" evidence="1">
    <location>
        <begin position="311"/>
        <end position="368"/>
    </location>
</feature>
<name>A0ABW4MFD3_9SPHN</name>
<protein>
    <submittedName>
        <fullName evidence="2">Helix-turn-helix transcriptional regulator</fullName>
    </submittedName>
</protein>
<dbReference type="SUPFAM" id="SSF46894">
    <property type="entry name" value="C-terminal effector domain of the bipartite response regulators"/>
    <property type="match status" value="1"/>
</dbReference>
<gene>
    <name evidence="2" type="ORF">ACFSAG_09280</name>
</gene>
<dbReference type="SMART" id="SM00421">
    <property type="entry name" value="HTH_LUXR"/>
    <property type="match status" value="1"/>
</dbReference>
<proteinExistence type="predicted"/>